<evidence type="ECO:0000259" key="1">
    <source>
        <dbReference type="PROSITE" id="PS50943"/>
    </source>
</evidence>
<feature type="domain" description="HTH cro/C1-type" evidence="1">
    <location>
        <begin position="7"/>
        <end position="59"/>
    </location>
</feature>
<proteinExistence type="predicted"/>
<dbReference type="OrthoDB" id="72638at2"/>
<organism evidence="2 3">
    <name type="scientific">Macrococcus bovicus</name>
    <dbReference type="NCBI Taxonomy" id="69968"/>
    <lineage>
        <taxon>Bacteria</taxon>
        <taxon>Bacillati</taxon>
        <taxon>Bacillota</taxon>
        <taxon>Bacilli</taxon>
        <taxon>Bacillales</taxon>
        <taxon>Staphylococcaceae</taxon>
        <taxon>Macrococcus</taxon>
    </lineage>
</organism>
<evidence type="ECO:0000313" key="3">
    <source>
        <dbReference type="Proteomes" id="UP000294843"/>
    </source>
</evidence>
<dbReference type="AlphaFoldDB" id="A0A4R6BXW8"/>
<reference evidence="2 3" key="1">
    <citation type="submission" date="2019-01" db="EMBL/GenBank/DDBJ databases">
        <title>Draft genome sequences of the type strains of six Macrococcus species.</title>
        <authorList>
            <person name="Mazhar S."/>
            <person name="Altermann E."/>
            <person name="Hill C."/>
            <person name="Mcauliffe O."/>
        </authorList>
    </citation>
    <scope>NUCLEOTIDE SEQUENCE [LARGE SCALE GENOMIC DNA]</scope>
    <source>
        <strain evidence="2 3">ATCC 51825</strain>
    </source>
</reference>
<protein>
    <submittedName>
        <fullName evidence="2">Helix-turn-helix domain-containing protein</fullName>
    </submittedName>
</protein>
<sequence length="67" mass="7958">MLKVVGYRKMLGMTQEDMAKVYNISVQAYRMKENGKTSFKNSEMLIFRDLLRKEAFPKITIDEIFFN</sequence>
<dbReference type="Proteomes" id="UP000294843">
    <property type="component" value="Unassembled WGS sequence"/>
</dbReference>
<gene>
    <name evidence="2" type="ORF">ERX55_09425</name>
</gene>
<dbReference type="CDD" id="cd00093">
    <property type="entry name" value="HTH_XRE"/>
    <property type="match status" value="1"/>
</dbReference>
<dbReference type="GO" id="GO:0003677">
    <property type="term" value="F:DNA binding"/>
    <property type="evidence" value="ECO:0007669"/>
    <property type="project" value="InterPro"/>
</dbReference>
<comment type="caution">
    <text evidence="2">The sequence shown here is derived from an EMBL/GenBank/DDBJ whole genome shotgun (WGS) entry which is preliminary data.</text>
</comment>
<evidence type="ECO:0000313" key="2">
    <source>
        <dbReference type="EMBL" id="TDM13322.1"/>
    </source>
</evidence>
<keyword evidence="3" id="KW-1185">Reference proteome</keyword>
<accession>A0A4R6BXW8</accession>
<dbReference type="EMBL" id="SCWF01000012">
    <property type="protein sequence ID" value="TDM13322.1"/>
    <property type="molecule type" value="Genomic_DNA"/>
</dbReference>
<name>A0A4R6BXW8_9STAP</name>
<dbReference type="SUPFAM" id="SSF47413">
    <property type="entry name" value="lambda repressor-like DNA-binding domains"/>
    <property type="match status" value="1"/>
</dbReference>
<dbReference type="Pfam" id="PF01381">
    <property type="entry name" value="HTH_3"/>
    <property type="match status" value="1"/>
</dbReference>
<dbReference type="Gene3D" id="1.10.260.40">
    <property type="entry name" value="lambda repressor-like DNA-binding domains"/>
    <property type="match status" value="1"/>
</dbReference>
<dbReference type="PROSITE" id="PS50943">
    <property type="entry name" value="HTH_CROC1"/>
    <property type="match status" value="1"/>
</dbReference>
<dbReference type="InterPro" id="IPR010982">
    <property type="entry name" value="Lambda_DNA-bd_dom_sf"/>
</dbReference>
<dbReference type="RefSeq" id="WP_133452327.1">
    <property type="nucleotide sequence ID" value="NZ_SCWF01000012.1"/>
</dbReference>
<dbReference type="InterPro" id="IPR001387">
    <property type="entry name" value="Cro/C1-type_HTH"/>
</dbReference>